<keyword evidence="1 2" id="KW-0418">Kinase</keyword>
<dbReference type="InterPro" id="IPR043129">
    <property type="entry name" value="ATPase_NBD"/>
</dbReference>
<dbReference type="PANTHER" id="PTHR30605">
    <property type="entry name" value="ANHYDRO-N-ACETYLMURAMIC ACID KINASE"/>
    <property type="match status" value="1"/>
</dbReference>
<dbReference type="SUPFAM" id="SSF53067">
    <property type="entry name" value="Actin-like ATPase domain"/>
    <property type="match status" value="1"/>
</dbReference>
<dbReference type="Proteomes" id="UP001444625">
    <property type="component" value="Unassembled WGS sequence"/>
</dbReference>
<protein>
    <recommendedName>
        <fullName evidence="1">Anhydro-N-acetylmuramic acid kinase</fullName>
        <ecNumber evidence="1">2.7.1.170</ecNumber>
    </recommendedName>
    <alternativeName>
        <fullName evidence="1">AnhMurNAc kinase</fullName>
    </alternativeName>
</protein>
<dbReference type="Pfam" id="PF03702">
    <property type="entry name" value="AnmK"/>
    <property type="match status" value="1"/>
</dbReference>
<dbReference type="EMBL" id="JBDIML010000006">
    <property type="protein sequence ID" value="MEN2768658.1"/>
    <property type="molecule type" value="Genomic_DNA"/>
</dbReference>
<name>A0ABU9XK41_9BACI</name>
<comment type="pathway">
    <text evidence="1">Amino-sugar metabolism; 1,6-anhydro-N-acetylmuramate degradation.</text>
</comment>
<reference evidence="2 3" key="1">
    <citation type="submission" date="2024-05" db="EMBL/GenBank/DDBJ databases">
        <authorList>
            <person name="Haq I."/>
            <person name="Ullah Z."/>
            <person name="Ahmad R."/>
            <person name="Li M."/>
            <person name="Tong Y."/>
        </authorList>
    </citation>
    <scope>NUCLEOTIDE SEQUENCE [LARGE SCALE GENOMIC DNA]</scope>
    <source>
        <strain evidence="2 3">16A2E</strain>
    </source>
</reference>
<dbReference type="Gene3D" id="3.30.420.40">
    <property type="match status" value="2"/>
</dbReference>
<keyword evidence="1" id="KW-0547">Nucleotide-binding</keyword>
<dbReference type="CDD" id="cd24050">
    <property type="entry name" value="ASKHA_NBD_ANMK"/>
    <property type="match status" value="1"/>
</dbReference>
<dbReference type="EC" id="2.7.1.170" evidence="1"/>
<evidence type="ECO:0000313" key="3">
    <source>
        <dbReference type="Proteomes" id="UP001444625"/>
    </source>
</evidence>
<dbReference type="InterPro" id="IPR005338">
    <property type="entry name" value="Anhydro_N_Ac-Mur_kinase"/>
</dbReference>
<dbReference type="GO" id="GO:0016301">
    <property type="term" value="F:kinase activity"/>
    <property type="evidence" value="ECO:0007669"/>
    <property type="project" value="UniProtKB-KW"/>
</dbReference>
<organism evidence="2 3">
    <name type="scientific">Ornithinibacillus xuwenensis</name>
    <dbReference type="NCBI Taxonomy" id="3144668"/>
    <lineage>
        <taxon>Bacteria</taxon>
        <taxon>Bacillati</taxon>
        <taxon>Bacillota</taxon>
        <taxon>Bacilli</taxon>
        <taxon>Bacillales</taxon>
        <taxon>Bacillaceae</taxon>
        <taxon>Ornithinibacillus</taxon>
    </lineage>
</organism>
<evidence type="ECO:0000313" key="2">
    <source>
        <dbReference type="EMBL" id="MEN2768658.1"/>
    </source>
</evidence>
<proteinExistence type="inferred from homology"/>
<keyword evidence="3" id="KW-1185">Reference proteome</keyword>
<dbReference type="RefSeq" id="WP_345826152.1">
    <property type="nucleotide sequence ID" value="NZ_JBDIML010000006.1"/>
</dbReference>
<dbReference type="HAMAP" id="MF_01270">
    <property type="entry name" value="AnhMurNAc_kinase"/>
    <property type="match status" value="1"/>
</dbReference>
<dbReference type="PANTHER" id="PTHR30605:SF0">
    <property type="entry name" value="ANHYDRO-N-ACETYLMURAMIC ACID KINASE"/>
    <property type="match status" value="1"/>
</dbReference>
<comment type="catalytic activity">
    <reaction evidence="1">
        <text>1,6-anhydro-N-acetyl-beta-muramate + ATP + H2O = N-acetyl-D-muramate 6-phosphate + ADP + H(+)</text>
        <dbReference type="Rhea" id="RHEA:24952"/>
        <dbReference type="ChEBI" id="CHEBI:15377"/>
        <dbReference type="ChEBI" id="CHEBI:15378"/>
        <dbReference type="ChEBI" id="CHEBI:30616"/>
        <dbReference type="ChEBI" id="CHEBI:58690"/>
        <dbReference type="ChEBI" id="CHEBI:58722"/>
        <dbReference type="ChEBI" id="CHEBI:456216"/>
        <dbReference type="EC" id="2.7.1.170"/>
    </reaction>
</comment>
<comment type="function">
    <text evidence="1">Catalyzes the specific phosphorylation of 1,6-anhydro-N-acetylmuramic acid (anhMurNAc) with the simultaneous cleavage of the 1,6-anhydro ring, generating MurNAc-6-P. Is required for the utilization of anhMurNAc either imported from the medium or derived from its own cell wall murein, and thus plays a role in cell wall recycling.</text>
</comment>
<accession>A0ABU9XK41</accession>
<comment type="pathway">
    <text evidence="1">Cell wall biogenesis; peptidoglycan recycling.</text>
</comment>
<keyword evidence="1" id="KW-0119">Carbohydrate metabolism</keyword>
<evidence type="ECO:0000256" key="1">
    <source>
        <dbReference type="HAMAP-Rule" id="MF_01270"/>
    </source>
</evidence>
<comment type="similarity">
    <text evidence="1">Belongs to the anhydro-N-acetylmuramic acid kinase family.</text>
</comment>
<comment type="caution">
    <text evidence="2">The sequence shown here is derived from an EMBL/GenBank/DDBJ whole genome shotgun (WGS) entry which is preliminary data.</text>
</comment>
<keyword evidence="1" id="KW-0067">ATP-binding</keyword>
<sequence length="401" mass="43602">MHLNRDFCYAVGIMSGTSLDGIDVALVKISESNGSIQLDLEHFDSIPYERAVEQEILKLCQPSSANIQMISSMNMLLGELFANAALKVIQDAGIQRKDIAFISSHGQTIFHQPDEIDIAGYTVTSTLQIGDISMIAEKTGITTVGDFRPRDMAAGGQGAPLVPYADFLLFQREGIGSVLVNIGGISNMTVLPKNGEASRVIAYDTGPGNMIIDYFAKRITQGKQAYDQDGALAAAGNVNQGWLNELLQEPYYTKKPPKSTGRELFGEAYATNLWNQAEEHSINLADRIATVTELTAVTLTKEIKRHITSSSISEAFISGGGSYNPTLMNAIKAKLPKDVQLRKMEDIGIRADAKEAMVFALLGYQFLKKRPNNFPSATGATHEVIMGKVAWGRAAKEVNSF</sequence>
<gene>
    <name evidence="1" type="primary">anmK</name>
    <name evidence="2" type="ORF">ABC228_15855</name>
</gene>
<keyword evidence="1 2" id="KW-0808">Transferase</keyword>
<feature type="binding site" evidence="1">
    <location>
        <begin position="16"/>
        <end position="23"/>
    </location>
    <ligand>
        <name>ATP</name>
        <dbReference type="ChEBI" id="CHEBI:30616"/>
    </ligand>
</feature>
<dbReference type="NCBIfam" id="NF007148">
    <property type="entry name" value="PRK09585.3-2"/>
    <property type="match status" value="1"/>
</dbReference>